<dbReference type="Pfam" id="PF00651">
    <property type="entry name" value="BTB"/>
    <property type="match status" value="1"/>
</dbReference>
<keyword evidence="12" id="KW-1185">Reference proteome</keyword>
<dbReference type="CDD" id="cd22999">
    <property type="entry name" value="SAP_SLX4"/>
    <property type="match status" value="1"/>
</dbReference>
<dbReference type="PROSITE" id="PS50097">
    <property type="entry name" value="BTB"/>
    <property type="match status" value="1"/>
</dbReference>
<keyword evidence="5" id="KW-0234">DNA repair</keyword>
<organism evidence="11 12">
    <name type="scientific">Daphnia galeata</name>
    <dbReference type="NCBI Taxonomy" id="27404"/>
    <lineage>
        <taxon>Eukaryota</taxon>
        <taxon>Metazoa</taxon>
        <taxon>Ecdysozoa</taxon>
        <taxon>Arthropoda</taxon>
        <taxon>Crustacea</taxon>
        <taxon>Branchiopoda</taxon>
        <taxon>Diplostraca</taxon>
        <taxon>Cladocera</taxon>
        <taxon>Anomopoda</taxon>
        <taxon>Daphniidae</taxon>
        <taxon>Daphnia</taxon>
    </lineage>
</organism>
<dbReference type="GO" id="GO:0006260">
    <property type="term" value="P:DNA replication"/>
    <property type="evidence" value="ECO:0007669"/>
    <property type="project" value="InterPro"/>
</dbReference>
<feature type="region of interest" description="Disordered" evidence="9">
    <location>
        <begin position="1"/>
        <end position="24"/>
    </location>
</feature>
<dbReference type="InterPro" id="IPR000210">
    <property type="entry name" value="BTB/POZ_dom"/>
</dbReference>
<keyword evidence="6" id="KW-0539">Nucleus</keyword>
<dbReference type="EMBL" id="CAKKLH010000001">
    <property type="protein sequence ID" value="CAH0098227.1"/>
    <property type="molecule type" value="Genomic_DNA"/>
</dbReference>
<dbReference type="PANTHER" id="PTHR21541:SF3">
    <property type="entry name" value="STRUCTURE-SPECIFIC ENDONUCLEASE SUBUNIT SLX4"/>
    <property type="match status" value="1"/>
</dbReference>
<keyword evidence="3" id="KW-0227">DNA damage</keyword>
<comment type="subcellular location">
    <subcellularLocation>
        <location evidence="1">Nucleus</location>
    </subcellularLocation>
</comment>
<dbReference type="AlphaFoldDB" id="A0A8J2RL58"/>
<dbReference type="InterPro" id="IPR011333">
    <property type="entry name" value="SKP1/BTB/POZ_sf"/>
</dbReference>
<feature type="compositionally biased region" description="Low complexity" evidence="9">
    <location>
        <begin position="129"/>
        <end position="138"/>
    </location>
</feature>
<feature type="region of interest" description="Disordered" evidence="9">
    <location>
        <begin position="1038"/>
        <end position="1079"/>
    </location>
</feature>
<evidence type="ECO:0000256" key="2">
    <source>
        <dbReference type="ARBA" id="ARBA00006661"/>
    </source>
</evidence>
<dbReference type="GO" id="GO:0006281">
    <property type="term" value="P:DNA repair"/>
    <property type="evidence" value="ECO:0007669"/>
    <property type="project" value="UniProtKB-KW"/>
</dbReference>
<evidence type="ECO:0000256" key="8">
    <source>
        <dbReference type="SAM" id="Coils"/>
    </source>
</evidence>
<dbReference type="OrthoDB" id="1931232at2759"/>
<evidence type="ECO:0000256" key="6">
    <source>
        <dbReference type="ARBA" id="ARBA00023242"/>
    </source>
</evidence>
<evidence type="ECO:0000313" key="12">
    <source>
        <dbReference type="Proteomes" id="UP000789390"/>
    </source>
</evidence>
<evidence type="ECO:0000256" key="5">
    <source>
        <dbReference type="ARBA" id="ARBA00023204"/>
    </source>
</evidence>
<feature type="domain" description="BTB" evidence="10">
    <location>
        <begin position="410"/>
        <end position="474"/>
    </location>
</feature>
<comment type="similarity">
    <text evidence="2">Belongs to the SLX4 family.</text>
</comment>
<sequence length="1079" mass="121353">MLPNKKLLKLSRNHGQKLKKADEPLDDSMDDFIVTRPLRAERKAAKSNSSSVSSVDDKHQSKLVQNKVNLIQTKSESELVEEKDETSALLLSASEKNDAHVSCKYINPSEKPQLLEHGRDLQSVKVSEQLLSPRLPQLQRRKPAEKRPTRRKAVDPSDLSLAIALSESLQSANENARQLEEELLLTENLAEVISDLRKDEEQGNGTILSHVIPMQADVPVVTKVKRRAKATSKKEPLQYTLAVRSHAERERLIADRAALVLSENHESFDPLKPPKLSFTHPRPVSDYLRKYSQDERSLWQRASLNEALNTDQPDVFYVGAFNSVISPPKKKCGYTNIMLHVSQLPGRNSSQMESFSDTQCILEELAFAAEGGFLDEPNNPENVIVSSVLPAAITKLTDGWSNLVNNPLMSDVTVRTKSTDISAHRLVFTVRFPSMLNDIKNSSGVFFLDWASYSASAALRVLRFIYAASYEHEEDDAHYVYRIARRYGITELIDLLPNQYESDAGTSEEDEDASLLGKDLEIDYSHNSSKKTSLLSGDLSRLSVFQKTVRFSKSSQEKLEEKENKNKEELKTPSSSQLKSSEANEYEEQSIMDIEKEANVFIRRTPSKDVSSEIHQMGRTVTSAMDMEISSNTTSKIVPLSPDMFHETICHSDEEPEFAEDVVDLTQETNSDQQSKKSLSPAAGSCEMNENSLEKSDVSMPECSAFSSPPNLPLLQSPQNSTLPQNLLNDSVVSYSRSDPSSFHNSMSYWSCSVGEIGDDVLRNCQSPVAEVSPLLEIKKSESETIKPCDQYVDDEFPDELDSIFGKVHDVEPSPQRTTISLAVPCSSDGVAADINTPEGPRQAKKRKMDVTPLPDYQSMETPLLKQELVKYGLKPFKRSNAVKLLHHIYEELHPLVTDSESSFQDTPERQAIVEQRRIHQPTRVGPSPSKSLRDGSSYDDSESGNSQEDEESMIVMELDREMPDSQADSPRKAIPLRDHMKEFLKKRPDIHKLVLTYEPISFEYLFAEIRKERIRCKAQDLLDWLDEECITCRMKNRNRNRPTNSDADGNPKFTPPKKVAASLPVQKARRGVAKKLIP</sequence>
<gene>
    <name evidence="11" type="ORF">DGAL_LOCUS274</name>
</gene>
<feature type="compositionally biased region" description="Basic and acidic residues" evidence="9">
    <location>
        <begin position="555"/>
        <end position="571"/>
    </location>
</feature>
<feature type="compositionally biased region" description="Basic residues" evidence="9">
    <location>
        <begin position="139"/>
        <end position="151"/>
    </location>
</feature>
<dbReference type="Gene3D" id="3.30.710.10">
    <property type="entry name" value="Potassium Channel Kv1.1, Chain A"/>
    <property type="match status" value="1"/>
</dbReference>
<feature type="region of interest" description="Disordered" evidence="9">
    <location>
        <begin position="128"/>
        <end position="156"/>
    </location>
</feature>
<reference evidence="11" key="1">
    <citation type="submission" date="2021-11" db="EMBL/GenBank/DDBJ databases">
        <authorList>
            <person name="Schell T."/>
        </authorList>
    </citation>
    <scope>NUCLEOTIDE SEQUENCE</scope>
    <source>
        <strain evidence="11">M5</strain>
    </source>
</reference>
<dbReference type="PANTHER" id="PTHR21541">
    <property type="entry name" value="BTB POZ DOMAIN CONTAINING 12"/>
    <property type="match status" value="1"/>
</dbReference>
<comment type="caution">
    <text evidence="11">The sequence shown here is derived from an EMBL/GenBank/DDBJ whole genome shotgun (WGS) entry which is preliminary data.</text>
</comment>
<dbReference type="GO" id="GO:0000712">
    <property type="term" value="P:resolution of meiotic recombination intermediates"/>
    <property type="evidence" value="ECO:0007669"/>
    <property type="project" value="TreeGrafter"/>
</dbReference>
<feature type="region of interest" description="Disordered" evidence="9">
    <location>
        <begin position="555"/>
        <end position="590"/>
    </location>
</feature>
<name>A0A8J2RL58_9CRUS</name>
<feature type="region of interest" description="Disordered" evidence="9">
    <location>
        <begin position="667"/>
        <end position="723"/>
    </location>
</feature>
<evidence type="ECO:0000259" key="10">
    <source>
        <dbReference type="PROSITE" id="PS50097"/>
    </source>
</evidence>
<proteinExistence type="inferred from homology"/>
<dbReference type="Proteomes" id="UP000789390">
    <property type="component" value="Unassembled WGS sequence"/>
</dbReference>
<feature type="compositionally biased region" description="Acidic residues" evidence="9">
    <location>
        <begin position="938"/>
        <end position="951"/>
    </location>
</feature>
<feature type="compositionally biased region" description="Polar residues" evidence="9">
    <location>
        <begin position="572"/>
        <end position="583"/>
    </location>
</feature>
<evidence type="ECO:0000256" key="3">
    <source>
        <dbReference type="ARBA" id="ARBA00022763"/>
    </source>
</evidence>
<feature type="compositionally biased region" description="Basic residues" evidence="9">
    <location>
        <begin position="1068"/>
        <end position="1079"/>
    </location>
</feature>
<dbReference type="InterPro" id="IPR018574">
    <property type="entry name" value="Structure-sp_endonuc_su_Slx4"/>
</dbReference>
<feature type="compositionally biased region" description="Basic residues" evidence="9">
    <location>
        <begin position="1"/>
        <end position="18"/>
    </location>
</feature>
<feature type="compositionally biased region" description="Polar residues" evidence="9">
    <location>
        <begin position="667"/>
        <end position="678"/>
    </location>
</feature>
<evidence type="ECO:0000256" key="7">
    <source>
        <dbReference type="ARBA" id="ARBA00029496"/>
    </source>
</evidence>
<feature type="region of interest" description="Disordered" evidence="9">
    <location>
        <begin position="914"/>
        <end position="951"/>
    </location>
</feature>
<keyword evidence="8" id="KW-0175">Coiled coil</keyword>
<evidence type="ECO:0000256" key="1">
    <source>
        <dbReference type="ARBA" id="ARBA00004123"/>
    </source>
</evidence>
<dbReference type="Pfam" id="PF09494">
    <property type="entry name" value="Slx4"/>
    <property type="match status" value="1"/>
</dbReference>
<feature type="compositionally biased region" description="Low complexity" evidence="9">
    <location>
        <begin position="707"/>
        <end position="721"/>
    </location>
</feature>
<dbReference type="SUPFAM" id="SSF54695">
    <property type="entry name" value="POZ domain"/>
    <property type="match status" value="1"/>
</dbReference>
<dbReference type="GO" id="GO:0033557">
    <property type="term" value="C:Slx1-Slx4 complex"/>
    <property type="evidence" value="ECO:0007669"/>
    <property type="project" value="InterPro"/>
</dbReference>
<accession>A0A8J2RL58</accession>
<evidence type="ECO:0000256" key="9">
    <source>
        <dbReference type="SAM" id="MobiDB-lite"/>
    </source>
</evidence>
<evidence type="ECO:0000256" key="4">
    <source>
        <dbReference type="ARBA" id="ARBA00023172"/>
    </source>
</evidence>
<keyword evidence="4" id="KW-0233">DNA recombination</keyword>
<protein>
    <recommendedName>
        <fullName evidence="7">Structure-specific endonuclease subunit SLX4</fullName>
    </recommendedName>
</protein>
<feature type="coiled-coil region" evidence="8">
    <location>
        <begin position="162"/>
        <end position="189"/>
    </location>
</feature>
<evidence type="ECO:0000313" key="11">
    <source>
        <dbReference type="EMBL" id="CAH0098227.1"/>
    </source>
</evidence>